<protein>
    <recommendedName>
        <fullName evidence="3">Type II toxin-antitoxin system RelE/ParE family toxin</fullName>
    </recommendedName>
</protein>
<gene>
    <name evidence="1" type="ORF">LMG22037_05135</name>
</gene>
<reference evidence="1 2" key="1">
    <citation type="submission" date="2020-04" db="EMBL/GenBank/DDBJ databases">
        <authorList>
            <person name="De Canck E."/>
        </authorList>
    </citation>
    <scope>NUCLEOTIDE SEQUENCE [LARGE SCALE GENOMIC DNA]</scope>
    <source>
        <strain evidence="1 2">LMG 22037</strain>
    </source>
</reference>
<evidence type="ECO:0000313" key="1">
    <source>
        <dbReference type="EMBL" id="CAB3725598.1"/>
    </source>
</evidence>
<dbReference type="RefSeq" id="WP_035483681.1">
    <property type="nucleotide sequence ID" value="NZ_CADFGL010000032.1"/>
</dbReference>
<proteinExistence type="predicted"/>
<dbReference type="SUPFAM" id="SSF143011">
    <property type="entry name" value="RelE-like"/>
    <property type="match status" value="1"/>
</dbReference>
<dbReference type="Proteomes" id="UP000494249">
    <property type="component" value="Unassembled WGS sequence"/>
</dbReference>
<dbReference type="InterPro" id="IPR035093">
    <property type="entry name" value="RelE/ParE_toxin_dom_sf"/>
</dbReference>
<dbReference type="Gene3D" id="3.30.2310.20">
    <property type="entry name" value="RelE-like"/>
    <property type="match status" value="1"/>
</dbReference>
<organism evidence="1 2">
    <name type="scientific">Paraburkholderia phenoliruptrix</name>
    <dbReference type="NCBI Taxonomy" id="252970"/>
    <lineage>
        <taxon>Bacteria</taxon>
        <taxon>Pseudomonadati</taxon>
        <taxon>Pseudomonadota</taxon>
        <taxon>Betaproteobacteria</taxon>
        <taxon>Burkholderiales</taxon>
        <taxon>Burkholderiaceae</taxon>
        <taxon>Paraburkholderia</taxon>
    </lineage>
</organism>
<accession>A0A6J5C2X4</accession>
<name>A0A6J5C2X4_9BURK</name>
<dbReference type="EMBL" id="CADIKB010000034">
    <property type="protein sequence ID" value="CAB3725598.1"/>
    <property type="molecule type" value="Genomic_DNA"/>
</dbReference>
<sequence>MESALTLHASRKLKELPTNDVARILAAISDLVRHGQPLAAARARKIDNNLYELRVGKYAAIYQLEDNRIPVGLFPSKASTIMSMP</sequence>
<dbReference type="AlphaFoldDB" id="A0A6J5C2X4"/>
<evidence type="ECO:0000313" key="2">
    <source>
        <dbReference type="Proteomes" id="UP000494249"/>
    </source>
</evidence>
<evidence type="ECO:0008006" key="3">
    <source>
        <dbReference type="Google" id="ProtNLM"/>
    </source>
</evidence>